<dbReference type="OrthoDB" id="654211at2759"/>
<evidence type="ECO:0000256" key="10">
    <source>
        <dbReference type="PROSITE-ProRule" id="PRU00042"/>
    </source>
</evidence>
<feature type="binding site" evidence="11">
    <location>
        <position position="58"/>
    </location>
    <ligand>
        <name>Zn(2+)</name>
        <dbReference type="ChEBI" id="CHEBI:29105"/>
    </ligand>
</feature>
<evidence type="ECO:0000256" key="1">
    <source>
        <dbReference type="ARBA" id="ARBA00004123"/>
    </source>
</evidence>
<evidence type="ECO:0000256" key="5">
    <source>
        <dbReference type="ARBA" id="ARBA00022771"/>
    </source>
</evidence>
<feature type="compositionally biased region" description="Acidic residues" evidence="12">
    <location>
        <begin position="122"/>
        <end position="151"/>
    </location>
</feature>
<evidence type="ECO:0000256" key="3">
    <source>
        <dbReference type="ARBA" id="ARBA00022723"/>
    </source>
</evidence>
<keyword evidence="6 11" id="KW-0862">Zinc</keyword>
<dbReference type="EMBL" id="OU892279">
    <property type="protein sequence ID" value="CAG9766644.1"/>
    <property type="molecule type" value="Genomic_DNA"/>
</dbReference>
<keyword evidence="3 11" id="KW-0479">Metal-binding</keyword>
<dbReference type="InterPro" id="IPR050589">
    <property type="entry name" value="Ikaros_C2H2-ZF"/>
</dbReference>
<dbReference type="Proteomes" id="UP001152799">
    <property type="component" value="Chromosome 3"/>
</dbReference>
<dbReference type="GO" id="GO:0005634">
    <property type="term" value="C:nucleus"/>
    <property type="evidence" value="ECO:0007669"/>
    <property type="project" value="UniProtKB-SubCell"/>
</dbReference>
<proteinExistence type="inferred from homology"/>
<evidence type="ECO:0000256" key="7">
    <source>
        <dbReference type="ARBA" id="ARBA00023125"/>
    </source>
</evidence>
<dbReference type="GO" id="GO:0000978">
    <property type="term" value="F:RNA polymerase II cis-regulatory region sequence-specific DNA binding"/>
    <property type="evidence" value="ECO:0007669"/>
    <property type="project" value="TreeGrafter"/>
</dbReference>
<gene>
    <name evidence="15" type="ORF">CEUTPL_LOCUS7220</name>
</gene>
<dbReference type="InterPro" id="IPR013087">
    <property type="entry name" value="Znf_C2H2_type"/>
</dbReference>
<dbReference type="FunFam" id="3.30.160.60:FF:000188">
    <property type="entry name" value="Zinc finger protein 787"/>
    <property type="match status" value="1"/>
</dbReference>
<keyword evidence="16" id="KW-1185">Reference proteome</keyword>
<keyword evidence="7" id="KW-0238">DNA-binding</keyword>
<feature type="binding site" evidence="11">
    <location>
        <position position="17"/>
    </location>
    <ligand>
        <name>Zn(2+)</name>
        <dbReference type="ChEBI" id="CHEBI:29105"/>
    </ligand>
</feature>
<evidence type="ECO:0000256" key="6">
    <source>
        <dbReference type="ARBA" id="ARBA00022833"/>
    </source>
</evidence>
<keyword evidence="5 10" id="KW-0863">Zinc-finger</keyword>
<keyword evidence="4" id="KW-0677">Repeat</keyword>
<evidence type="ECO:0000259" key="13">
    <source>
        <dbReference type="PROSITE" id="PS50157"/>
    </source>
</evidence>
<dbReference type="Pfam" id="PF00096">
    <property type="entry name" value="zf-C2H2"/>
    <property type="match status" value="3"/>
</dbReference>
<protein>
    <submittedName>
        <fullName evidence="15">Uncharacterized protein</fullName>
    </submittedName>
</protein>
<evidence type="ECO:0000256" key="11">
    <source>
        <dbReference type="PROSITE-ProRule" id="PRU01263"/>
    </source>
</evidence>
<keyword evidence="9" id="KW-0539">Nucleus</keyword>
<dbReference type="InterPro" id="IPR012934">
    <property type="entry name" value="Znf_AD"/>
</dbReference>
<dbReference type="SMART" id="SM00355">
    <property type="entry name" value="ZnF_C2H2"/>
    <property type="match status" value="8"/>
</dbReference>
<dbReference type="Pfam" id="PF12171">
    <property type="entry name" value="zf-C2H2_jaz"/>
    <property type="match status" value="1"/>
</dbReference>
<accession>A0A9N9MNE6</accession>
<evidence type="ECO:0000313" key="16">
    <source>
        <dbReference type="Proteomes" id="UP001152799"/>
    </source>
</evidence>
<dbReference type="PROSITE" id="PS00028">
    <property type="entry name" value="ZINC_FINGER_C2H2_1"/>
    <property type="match status" value="5"/>
</dbReference>
<evidence type="ECO:0000259" key="14">
    <source>
        <dbReference type="PROSITE" id="PS51915"/>
    </source>
</evidence>
<feature type="region of interest" description="Disordered" evidence="12">
    <location>
        <begin position="103"/>
        <end position="190"/>
    </location>
</feature>
<dbReference type="GO" id="GO:0006357">
    <property type="term" value="P:regulation of transcription by RNA polymerase II"/>
    <property type="evidence" value="ECO:0007669"/>
    <property type="project" value="TreeGrafter"/>
</dbReference>
<dbReference type="InterPro" id="IPR036236">
    <property type="entry name" value="Znf_C2H2_sf"/>
</dbReference>
<dbReference type="AlphaFoldDB" id="A0A9N9MNE6"/>
<dbReference type="Pfam" id="PF07776">
    <property type="entry name" value="zf-AD"/>
    <property type="match status" value="1"/>
</dbReference>
<dbReference type="FunFam" id="3.30.160.60:FF:000100">
    <property type="entry name" value="Zinc finger 45-like"/>
    <property type="match status" value="1"/>
</dbReference>
<dbReference type="Gene3D" id="3.30.160.60">
    <property type="entry name" value="Classic Zinc Finger"/>
    <property type="match status" value="5"/>
</dbReference>
<evidence type="ECO:0000256" key="4">
    <source>
        <dbReference type="ARBA" id="ARBA00022737"/>
    </source>
</evidence>
<dbReference type="PROSITE" id="PS50157">
    <property type="entry name" value="ZINC_FINGER_C2H2_2"/>
    <property type="match status" value="5"/>
</dbReference>
<dbReference type="PANTHER" id="PTHR24404">
    <property type="entry name" value="ZINC FINGER PROTEIN"/>
    <property type="match status" value="1"/>
</dbReference>
<evidence type="ECO:0000256" key="2">
    <source>
        <dbReference type="ARBA" id="ARBA00006991"/>
    </source>
</evidence>
<feature type="binding site" evidence="11">
    <location>
        <position position="61"/>
    </location>
    <ligand>
        <name>Zn(2+)</name>
        <dbReference type="ChEBI" id="CHEBI:29105"/>
    </ligand>
</feature>
<evidence type="ECO:0000256" key="9">
    <source>
        <dbReference type="ARBA" id="ARBA00023242"/>
    </source>
</evidence>
<comment type="similarity">
    <text evidence="2">Belongs to the krueppel C2H2-type zinc-finger protein family.</text>
</comment>
<dbReference type="GO" id="GO:0008270">
    <property type="term" value="F:zinc ion binding"/>
    <property type="evidence" value="ECO:0007669"/>
    <property type="project" value="UniProtKB-UniRule"/>
</dbReference>
<feature type="domain" description="C2H2-type" evidence="13">
    <location>
        <begin position="371"/>
        <end position="398"/>
    </location>
</feature>
<feature type="domain" description="C2H2-type" evidence="13">
    <location>
        <begin position="342"/>
        <end position="370"/>
    </location>
</feature>
<organism evidence="15 16">
    <name type="scientific">Ceutorhynchus assimilis</name>
    <name type="common">cabbage seed weevil</name>
    <dbReference type="NCBI Taxonomy" id="467358"/>
    <lineage>
        <taxon>Eukaryota</taxon>
        <taxon>Metazoa</taxon>
        <taxon>Ecdysozoa</taxon>
        <taxon>Arthropoda</taxon>
        <taxon>Hexapoda</taxon>
        <taxon>Insecta</taxon>
        <taxon>Pterygota</taxon>
        <taxon>Neoptera</taxon>
        <taxon>Endopterygota</taxon>
        <taxon>Coleoptera</taxon>
        <taxon>Polyphaga</taxon>
        <taxon>Cucujiformia</taxon>
        <taxon>Curculionidae</taxon>
        <taxon>Ceutorhynchinae</taxon>
        <taxon>Ceutorhynchus</taxon>
    </lineage>
</organism>
<dbReference type="SUPFAM" id="SSF57667">
    <property type="entry name" value="beta-beta-alpha zinc fingers"/>
    <property type="match status" value="4"/>
</dbReference>
<dbReference type="GO" id="GO:0003700">
    <property type="term" value="F:DNA-binding transcription factor activity"/>
    <property type="evidence" value="ECO:0007669"/>
    <property type="project" value="TreeGrafter"/>
</dbReference>
<dbReference type="SUPFAM" id="SSF57716">
    <property type="entry name" value="Glucocorticoid receptor-like (DNA-binding domain)"/>
    <property type="match status" value="1"/>
</dbReference>
<reference evidence="15" key="1">
    <citation type="submission" date="2022-01" db="EMBL/GenBank/DDBJ databases">
        <authorList>
            <person name="King R."/>
        </authorList>
    </citation>
    <scope>NUCLEOTIDE SEQUENCE</scope>
</reference>
<sequence length="485" mass="57642">METDNSENTENLLLYKCRLCLDPTSKKVDIFRHDFPKMIEILSGLKLDPNDNLPKESCLECARDVKFCMAIRKQILHSHNKLINALRTKVISETNQSTHVKLEEKHITKRQTRKREMTPESTSEEDNYYSENQEDENAETEENQEVEEITEELEHTEELEQISENELKTEDNNANDNPIEPPSLSPKRLLRKRNMIAMSSRILKQENSMSDRRYPSVVFIRKSMRDKLKKQDSNDKSKRQTEKLDDTKVIWKNGKKYLACEICKKEVKQHYMKHHMTIHFPEHFSCDVCGVMTRNLRGLRYHKLYWHSSKLDYICDQCGKKYRSKHALDLHNKKEHGGVRDLECDICGKKFFQKMHLKRHVDGIHKKLRPHKCEYCGKDFTKRTHLVTHWRTHTNETPYGCDMCGERFKLKLSLKNHMRRTHNVEEKERVFCDVCNRGFATEQGLRAHINSRVHEGEKCQFCSETFTPEFLKVHMRDVHLRVDFY</sequence>
<dbReference type="InterPro" id="IPR022755">
    <property type="entry name" value="Znf_C2H2_jaz"/>
</dbReference>
<feature type="binding site" evidence="11">
    <location>
        <position position="20"/>
    </location>
    <ligand>
        <name>Zn(2+)</name>
        <dbReference type="ChEBI" id="CHEBI:29105"/>
    </ligand>
</feature>
<evidence type="ECO:0000256" key="8">
    <source>
        <dbReference type="ARBA" id="ARBA00023163"/>
    </source>
</evidence>
<feature type="domain" description="ZAD" evidence="14">
    <location>
        <begin position="15"/>
        <end position="85"/>
    </location>
</feature>
<feature type="domain" description="C2H2-type" evidence="13">
    <location>
        <begin position="430"/>
        <end position="459"/>
    </location>
</feature>
<feature type="domain" description="C2H2-type" evidence="13">
    <location>
        <begin position="399"/>
        <end position="427"/>
    </location>
</feature>
<evidence type="ECO:0000256" key="12">
    <source>
        <dbReference type="SAM" id="MobiDB-lite"/>
    </source>
</evidence>
<feature type="domain" description="C2H2-type" evidence="13">
    <location>
        <begin position="313"/>
        <end position="341"/>
    </location>
</feature>
<keyword evidence="8" id="KW-0804">Transcription</keyword>
<name>A0A9N9MNE6_9CUCU</name>
<dbReference type="PANTHER" id="PTHR24404:SF114">
    <property type="entry name" value="KLUMPFUSS, ISOFORM B-RELATED"/>
    <property type="match status" value="1"/>
</dbReference>
<dbReference type="PROSITE" id="PS51915">
    <property type="entry name" value="ZAD"/>
    <property type="match status" value="1"/>
</dbReference>
<evidence type="ECO:0000313" key="15">
    <source>
        <dbReference type="EMBL" id="CAG9766644.1"/>
    </source>
</evidence>
<comment type="subcellular location">
    <subcellularLocation>
        <location evidence="1">Nucleus</location>
    </subcellularLocation>
</comment>